<dbReference type="GO" id="GO:0022857">
    <property type="term" value="F:transmembrane transporter activity"/>
    <property type="evidence" value="ECO:0007669"/>
    <property type="project" value="InterPro"/>
</dbReference>
<feature type="transmembrane region" description="Helical" evidence="6">
    <location>
        <begin position="513"/>
        <end position="536"/>
    </location>
</feature>
<accession>A0A8B7YXB9</accession>
<dbReference type="RefSeq" id="XP_022095926.1">
    <property type="nucleotide sequence ID" value="XM_022240234.1"/>
</dbReference>
<dbReference type="FunFam" id="1.20.1250.20:FF:000459">
    <property type="entry name" value="Major facilitator superfamily domain containing 4A"/>
    <property type="match status" value="1"/>
</dbReference>
<dbReference type="CTD" id="213006"/>
<evidence type="ECO:0000256" key="2">
    <source>
        <dbReference type="ARBA" id="ARBA00022989"/>
    </source>
</evidence>
<reference evidence="8" key="1">
    <citation type="submission" date="2025-08" db="UniProtKB">
        <authorList>
            <consortium name="RefSeq"/>
        </authorList>
    </citation>
    <scope>IDENTIFICATION</scope>
</reference>
<evidence type="ECO:0000256" key="4">
    <source>
        <dbReference type="ARBA" id="ARBA00040840"/>
    </source>
</evidence>
<dbReference type="InterPro" id="IPR036259">
    <property type="entry name" value="MFS_trans_sf"/>
</dbReference>
<evidence type="ECO:0000313" key="7">
    <source>
        <dbReference type="Proteomes" id="UP000694845"/>
    </source>
</evidence>
<evidence type="ECO:0000256" key="1">
    <source>
        <dbReference type="ARBA" id="ARBA00022692"/>
    </source>
</evidence>
<feature type="transmembrane region" description="Helical" evidence="6">
    <location>
        <begin position="483"/>
        <end position="507"/>
    </location>
</feature>
<dbReference type="SUPFAM" id="SSF103473">
    <property type="entry name" value="MFS general substrate transporter"/>
    <property type="match status" value="1"/>
</dbReference>
<evidence type="ECO:0000256" key="5">
    <source>
        <dbReference type="SAM" id="MobiDB-lite"/>
    </source>
</evidence>
<dbReference type="PANTHER" id="PTHR23121">
    <property type="entry name" value="SODIUM-DEPENDENT GLUCOSE TRANSPORTER 1"/>
    <property type="match status" value="1"/>
</dbReference>
<feature type="transmembrane region" description="Helical" evidence="6">
    <location>
        <begin position="145"/>
        <end position="168"/>
    </location>
</feature>
<keyword evidence="2 6" id="KW-1133">Transmembrane helix</keyword>
<feature type="compositionally biased region" description="Basic and acidic residues" evidence="5">
    <location>
        <begin position="1"/>
        <end position="19"/>
    </location>
</feature>
<feature type="transmembrane region" description="Helical" evidence="6">
    <location>
        <begin position="174"/>
        <end position="195"/>
    </location>
</feature>
<feature type="transmembrane region" description="Helical" evidence="6">
    <location>
        <begin position="366"/>
        <end position="385"/>
    </location>
</feature>
<feature type="transmembrane region" description="Helical" evidence="6">
    <location>
        <begin position="426"/>
        <end position="443"/>
    </location>
</feature>
<protein>
    <recommendedName>
        <fullName evidence="4">Major facilitator superfamily domain-containing protein 4A</fullName>
    </recommendedName>
</protein>
<dbReference type="FunFam" id="1.20.1250.20:FF:000508">
    <property type="entry name" value="Sodium-dependent glucose transporter 1"/>
    <property type="match status" value="1"/>
</dbReference>
<dbReference type="AlphaFoldDB" id="A0A8B7YXB9"/>
<feature type="region of interest" description="Disordered" evidence="5">
    <location>
        <begin position="1"/>
        <end position="61"/>
    </location>
</feature>
<dbReference type="Gene3D" id="1.20.1250.20">
    <property type="entry name" value="MFS general substrate transporter like domains"/>
    <property type="match status" value="2"/>
</dbReference>
<keyword evidence="7" id="KW-1185">Reference proteome</keyword>
<feature type="transmembrane region" description="Helical" evidence="6">
    <location>
        <begin position="278"/>
        <end position="298"/>
    </location>
</feature>
<keyword evidence="3 6" id="KW-0472">Membrane</keyword>
<feature type="transmembrane region" description="Helical" evidence="6">
    <location>
        <begin position="114"/>
        <end position="133"/>
    </location>
</feature>
<dbReference type="Pfam" id="PF07690">
    <property type="entry name" value="MFS_1"/>
    <property type="match status" value="1"/>
</dbReference>
<evidence type="ECO:0000256" key="3">
    <source>
        <dbReference type="ARBA" id="ARBA00023136"/>
    </source>
</evidence>
<organism evidence="7 8">
    <name type="scientific">Acanthaster planci</name>
    <name type="common">Crown-of-thorns starfish</name>
    <dbReference type="NCBI Taxonomy" id="133434"/>
    <lineage>
        <taxon>Eukaryota</taxon>
        <taxon>Metazoa</taxon>
        <taxon>Echinodermata</taxon>
        <taxon>Eleutherozoa</taxon>
        <taxon>Asterozoa</taxon>
        <taxon>Asteroidea</taxon>
        <taxon>Valvatacea</taxon>
        <taxon>Valvatida</taxon>
        <taxon>Acanthasteridae</taxon>
        <taxon>Acanthaster</taxon>
    </lineage>
</organism>
<dbReference type="OrthoDB" id="413079at2759"/>
<dbReference type="Proteomes" id="UP000694845">
    <property type="component" value="Unplaced"/>
</dbReference>
<dbReference type="PANTHER" id="PTHR23121:SF10">
    <property type="entry name" value="MAJOR FACILITATOR SUPERFAMILY DOMAIN-CONTAINING PROTEIN 4A"/>
    <property type="match status" value="1"/>
</dbReference>
<feature type="transmembrane region" description="Helical" evidence="6">
    <location>
        <begin position="449"/>
        <end position="471"/>
    </location>
</feature>
<feature type="transmembrane region" description="Helical" evidence="6">
    <location>
        <begin position="80"/>
        <end position="102"/>
    </location>
</feature>
<sequence>MASLRERSPGPGRNQDHDGAGGSSGPGRPAAGYASTATSTTAPEETPTSGSSSREKTTAPFRRKLTHTAKTLFMSNFQATVTYCSVFWSFGMCVALLGPTLLDLGCQTGSSVASMSWAFLSQSLSTLIGSMIGGMLSDRFSPDPLLFLATVIIAANIALIPLCDHLYLLIMDMAIMGIFMGIIDTVANVSLLKIYGKLVSPFLQALHFCYGLGAFISPIIAEPFLLNEDCSPFIDNSSSSADPLIPIVERDEGTKYTEEPPVSIETLQDAQNNTRVRYAFWIMSAVQIPIILMVFCLLMRKKCLDPLLGRDSSLGKLDRSMYEDLDRDADEVGSAAQESQGNKTGPCCTSGHSKVISVTLLSSSLLFLYDGLQAAYGGFIFAYAMKNAAIELSATDSAYITSVYWGCFALGRLISIPISTKLSPGAMLMCNLMGCFGALTLLVCMRDNYVVVFITSGVFGLSLSSVYPTVIALAEQYIHMTGFVTSCVVIGAATGEMAFPVIVGRVFFPIQPYIFLVFCHAVSIVGVVLLIVLIIVGHFPKTVPAVEKAQNAILWCRACCITSKSQGPLADHSKYFTSLADTRKAYLVVGSPEQIPLEKIPITTTIGEDKKET</sequence>
<proteinExistence type="predicted"/>
<dbReference type="OMA" id="HLFNLHF"/>
<dbReference type="KEGG" id="aplc:110982084"/>
<name>A0A8B7YXB9_ACAPL</name>
<dbReference type="InterPro" id="IPR011701">
    <property type="entry name" value="MFS"/>
</dbReference>
<feature type="transmembrane region" description="Helical" evidence="6">
    <location>
        <begin position="202"/>
        <end position="221"/>
    </location>
</feature>
<feature type="compositionally biased region" description="Low complexity" evidence="5">
    <location>
        <begin position="26"/>
        <end position="52"/>
    </location>
</feature>
<evidence type="ECO:0000313" key="8">
    <source>
        <dbReference type="RefSeq" id="XP_022095926.1"/>
    </source>
</evidence>
<evidence type="ECO:0000256" key="6">
    <source>
        <dbReference type="SAM" id="Phobius"/>
    </source>
</evidence>
<dbReference type="GeneID" id="110982084"/>
<gene>
    <name evidence="8" type="primary">LOC110982084</name>
</gene>
<keyword evidence="1 6" id="KW-0812">Transmembrane</keyword>